<dbReference type="Gene3D" id="1.10.1660.10">
    <property type="match status" value="1"/>
</dbReference>
<dbReference type="Pfam" id="PF13591">
    <property type="entry name" value="MerR_2"/>
    <property type="match status" value="1"/>
</dbReference>
<proteinExistence type="predicted"/>
<reference evidence="2 3" key="1">
    <citation type="submission" date="2006-03" db="EMBL/GenBank/DDBJ databases">
        <authorList>
            <person name="Giovannoni S.J."/>
            <person name="Cho J.-C."/>
            <person name="Ferriera S."/>
            <person name="Johnson J."/>
            <person name="Kravitz S."/>
            <person name="Halpern A."/>
            <person name="Remington K."/>
            <person name="Beeson K."/>
            <person name="Tran B."/>
            <person name="Rogers Y.-H."/>
            <person name="Friedman R."/>
            <person name="Venter J.C."/>
        </authorList>
    </citation>
    <scope>NUCLEOTIDE SEQUENCE [LARGE SCALE GENOMIC DNA]</scope>
    <source>
        <strain evidence="2 3">HTCC2207</strain>
    </source>
</reference>
<dbReference type="AlphaFoldDB" id="Q1YQF5"/>
<dbReference type="Proteomes" id="UP000005555">
    <property type="component" value="Unassembled WGS sequence"/>
</dbReference>
<evidence type="ECO:0000313" key="2">
    <source>
        <dbReference type="EMBL" id="EAS46606.1"/>
    </source>
</evidence>
<organism evidence="2 3">
    <name type="scientific">gamma proteobacterium HTCC2207</name>
    <dbReference type="NCBI Taxonomy" id="314287"/>
    <lineage>
        <taxon>Bacteria</taxon>
        <taxon>Pseudomonadati</taxon>
        <taxon>Pseudomonadota</taxon>
        <taxon>Gammaproteobacteria</taxon>
        <taxon>Cellvibrionales</taxon>
        <taxon>Porticoccaceae</taxon>
        <taxon>SAR92 clade</taxon>
    </lineage>
</organism>
<gene>
    <name evidence="2" type="ORF">GB2207_07128</name>
</gene>
<name>Q1YQF5_9GAMM</name>
<evidence type="ECO:0000313" key="3">
    <source>
        <dbReference type="Proteomes" id="UP000005555"/>
    </source>
</evidence>
<evidence type="ECO:0008006" key="4">
    <source>
        <dbReference type="Google" id="ProtNLM"/>
    </source>
</evidence>
<evidence type="ECO:0000256" key="1">
    <source>
        <dbReference type="SAM" id="Coils"/>
    </source>
</evidence>
<dbReference type="eggNOG" id="COG0789">
    <property type="taxonomic scope" value="Bacteria"/>
</dbReference>
<feature type="coiled-coil region" evidence="1">
    <location>
        <begin position="78"/>
        <end position="105"/>
    </location>
</feature>
<dbReference type="OrthoDB" id="5567704at2"/>
<keyword evidence="1" id="KW-0175">Coiled coil</keyword>
<dbReference type="STRING" id="314287.GB2207_07128"/>
<accession>Q1YQF5</accession>
<comment type="caution">
    <text evidence="2">The sequence shown here is derived from an EMBL/GenBank/DDBJ whole genome shotgun (WGS) entry which is preliminary data.</text>
</comment>
<sequence length="105" mass="12212">METINMDLSAQYFSLEEICYATQNPSQTIIEIVNQGIVEPEGAGPETWLFNTQMISVTKRACRLHRDLEIDWSGIALAISLIEELDQLRDENQRLRKRLERFLDQ</sequence>
<dbReference type="EMBL" id="AAPI01000006">
    <property type="protein sequence ID" value="EAS46606.1"/>
    <property type="molecule type" value="Genomic_DNA"/>
</dbReference>
<dbReference type="HOGENOM" id="CLU_144710_3_1_6"/>
<keyword evidence="3" id="KW-1185">Reference proteome</keyword>
<protein>
    <recommendedName>
        <fullName evidence="4">Chaperone modulatory protein CbpM</fullName>
    </recommendedName>
</protein>